<sequence length="1366" mass="157872">MSRARRLSIRGVRNFGDETEQVIRFTRPLTLIIGQNGVGKTTVIEALRYATTGEFPPGSERGKGFIHDPRLKKSVAQVRGVVKAEFVDKNNEIVTVRRTIESSKKGNTLTFKTVENTISKIDKLTNEEFQINQRCADIDKEITSSLGLTPAILNNVIFCHQDDSNWPMDDCKKLKDRFDEIFDTTQYNKAIELLRKTIKLKTAEVKEFQLELNALSILVSEVTIKETKLQEYTDRRSQATENIEKLICRLEPLRQEISKKKSDEQRYAALMNDREKKDVELNLAKEKYASLKKSIKELFSGSDEKLEATLQSYDEGFEEKNCKIIKIESTIQDLTQNESKIYNSCAEQNVNVGILRQQLQDQARKIQDRNLILNEILGSQNLEKIDDKTSEEIIQNSVEEVISKLHQLEEDVNEIRQKHDQKEAELDKSVNLSRNERAKIDFELKQSQKEITELREQIKVARARIAKGEDDLQKLEAVNAKLEKVNKQVDEISLAVKQGNFSEKIVAKERELEKQEQESAKIDILLSKMQDASYLKVKFENLTTEINVKWKEIDELKKKHVDSIKKLLGVNEVPSSQLKDRVNRVHQTLNERLAKLKQEIASEQSKATTLETTINHAKKEFNAKIGENQRDKERIMTHCPDYNNFQEHLLLVSNEVKKLQNKRGMYAYQGVAYATYVEKLSSEDPCCPLCDRGFEQREGALKVIENLNQDLKNHPKRLKSCEDELNSLRTKHDTLLSLKTTVEKVIKFDKEEKEKMSSNFAAIHKQLEAKNSRITELQLLTEEPEKKILMCNNLSGDLALWDKCLVEVEKLQDTHEEVQVQVIELGLPDKTIEEVRSENEACKQKIKKLRDEISLLREQSDKMNNKLREATNARSSCLEKQLQVLNEVQEVKQLQENLNKWVDRENCLRENLQKLGKQLVEADGKLDEIVRLAEEVKVQNREQQDRARKRLQEFMKQVDKLMNLQTDVSNLLAKKIGAKLKNLEDEMRDNEKLLADIKEEVTGLEEKLVGLKEDISCHEMKRRNLQDNRELRNCEKSIRMLSEQKDNLKSEIQGINIEKVRQNLQSLQQKVVDLEKEINIIRGNQQELNLNIEHLNRELQKEEYYTAKMNYKRKWLEKSITEDALKDMGVYCTVLDAAMSKYHEDRMTSVNKSMRNLWNHIYNGSDTSSIQIRTEAANTAGASGRRSFNYRLVQIKHGEEIEMRGRCSAGQRVLASIVIRLALAETFCDQCSMLALDEPTTNLDESNSASLAETLFNYVMLRSKYQKSFQLIIITHDEHFIKKLSQLNTSSGFYHLYRNDKGLTQIQYLVFDKEEAAEQEAAPDDGQSDDEQKKTAKKKTSVQTKKRQAPASNFPGTSKKPYEFSL</sequence>
<evidence type="ECO:0000256" key="8">
    <source>
        <dbReference type="ARBA" id="ARBA00022801"/>
    </source>
</evidence>
<dbReference type="PROSITE" id="PS51131">
    <property type="entry name" value="ZN_HOOK"/>
    <property type="match status" value="1"/>
</dbReference>
<keyword evidence="9 17" id="KW-0862">Zinc</keyword>
<evidence type="ECO:0000259" key="20">
    <source>
        <dbReference type="PROSITE" id="PS51131"/>
    </source>
</evidence>
<evidence type="ECO:0000256" key="2">
    <source>
        <dbReference type="ARBA" id="ARBA00004123"/>
    </source>
</evidence>
<keyword evidence="13" id="KW-0234">DNA repair</keyword>
<dbReference type="GO" id="GO:0051880">
    <property type="term" value="F:G-quadruplex DNA binding"/>
    <property type="evidence" value="ECO:0007669"/>
    <property type="project" value="TreeGrafter"/>
</dbReference>
<keyword evidence="4" id="KW-0158">Chromosome</keyword>
<evidence type="ECO:0000256" key="17">
    <source>
        <dbReference type="PROSITE-ProRule" id="PRU00471"/>
    </source>
</evidence>
<keyword evidence="15" id="KW-0469">Meiosis</keyword>
<keyword evidence="11" id="KW-0460">Magnesium</keyword>
<dbReference type="Pfam" id="PF13476">
    <property type="entry name" value="AAA_23"/>
    <property type="match status" value="1"/>
</dbReference>
<evidence type="ECO:0000256" key="14">
    <source>
        <dbReference type="ARBA" id="ARBA00023242"/>
    </source>
</evidence>
<feature type="domain" description="Zinc-hook" evidence="20">
    <location>
        <begin position="642"/>
        <end position="740"/>
    </location>
</feature>
<feature type="coiled-coil region" evidence="18">
    <location>
        <begin position="356"/>
        <end position="518"/>
    </location>
</feature>
<dbReference type="GO" id="GO:0016887">
    <property type="term" value="F:ATP hydrolysis activity"/>
    <property type="evidence" value="ECO:0007669"/>
    <property type="project" value="InterPro"/>
</dbReference>
<dbReference type="PANTHER" id="PTHR18867">
    <property type="entry name" value="RAD50"/>
    <property type="match status" value="1"/>
</dbReference>
<comment type="subcellular location">
    <subcellularLocation>
        <location evidence="3">Chromosome</location>
    </subcellularLocation>
    <subcellularLocation>
        <location evidence="2">Nucleus</location>
    </subcellularLocation>
</comment>
<keyword evidence="6" id="KW-0547">Nucleotide-binding</keyword>
<protein>
    <recommendedName>
        <fullName evidence="20">Zinc-hook domain-containing protein</fullName>
    </recommendedName>
</protein>
<dbReference type="GO" id="GO:0003691">
    <property type="term" value="F:double-stranded telomeric DNA binding"/>
    <property type="evidence" value="ECO:0007669"/>
    <property type="project" value="TreeGrafter"/>
</dbReference>
<dbReference type="GO" id="GO:0030870">
    <property type="term" value="C:Mre11 complex"/>
    <property type="evidence" value="ECO:0007669"/>
    <property type="project" value="InterPro"/>
</dbReference>
<comment type="catalytic activity">
    <reaction evidence="16">
        <text>ATP + H2O = ADP + phosphate + H(+)</text>
        <dbReference type="Rhea" id="RHEA:13065"/>
        <dbReference type="ChEBI" id="CHEBI:15377"/>
        <dbReference type="ChEBI" id="CHEBI:15378"/>
        <dbReference type="ChEBI" id="CHEBI:30616"/>
        <dbReference type="ChEBI" id="CHEBI:43474"/>
        <dbReference type="ChEBI" id="CHEBI:456216"/>
    </reaction>
</comment>
<dbReference type="GO" id="GO:0005524">
    <property type="term" value="F:ATP binding"/>
    <property type="evidence" value="ECO:0007669"/>
    <property type="project" value="UniProtKB-KW"/>
</dbReference>
<accession>A0A8J5REK7</accession>
<dbReference type="NCBIfam" id="TIGR00606">
    <property type="entry name" value="rad50"/>
    <property type="match status" value="1"/>
</dbReference>
<keyword evidence="12 18" id="KW-0175">Coiled coil</keyword>
<keyword evidence="10" id="KW-0067">ATP-binding</keyword>
<evidence type="ECO:0000256" key="3">
    <source>
        <dbReference type="ARBA" id="ARBA00004286"/>
    </source>
</evidence>
<evidence type="ECO:0000256" key="5">
    <source>
        <dbReference type="ARBA" id="ARBA00022723"/>
    </source>
</evidence>
<keyword evidence="7" id="KW-0227">DNA damage</keyword>
<dbReference type="PANTHER" id="PTHR18867:SF12">
    <property type="entry name" value="DNA REPAIR PROTEIN RAD50"/>
    <property type="match status" value="1"/>
</dbReference>
<evidence type="ECO:0000256" key="9">
    <source>
        <dbReference type="ARBA" id="ARBA00022833"/>
    </source>
</evidence>
<evidence type="ECO:0000256" key="13">
    <source>
        <dbReference type="ARBA" id="ARBA00023204"/>
    </source>
</evidence>
<feature type="coiled-coil region" evidence="18">
    <location>
        <begin position="191"/>
        <end position="256"/>
    </location>
</feature>
<keyword evidence="22" id="KW-1185">Reference proteome</keyword>
<evidence type="ECO:0000256" key="10">
    <source>
        <dbReference type="ARBA" id="ARBA00022840"/>
    </source>
</evidence>
<dbReference type="GO" id="GO:0070192">
    <property type="term" value="P:chromosome organization involved in meiotic cell cycle"/>
    <property type="evidence" value="ECO:0007669"/>
    <property type="project" value="TreeGrafter"/>
</dbReference>
<evidence type="ECO:0000256" key="4">
    <source>
        <dbReference type="ARBA" id="ARBA00022454"/>
    </source>
</evidence>
<dbReference type="GO" id="GO:0006302">
    <property type="term" value="P:double-strand break repair"/>
    <property type="evidence" value="ECO:0007669"/>
    <property type="project" value="InterPro"/>
</dbReference>
<feature type="binding site" evidence="17">
    <location>
        <position position="690"/>
    </location>
    <ligand>
        <name>Zn(2+)</name>
        <dbReference type="ChEBI" id="CHEBI:29105"/>
    </ligand>
</feature>
<evidence type="ECO:0000256" key="19">
    <source>
        <dbReference type="SAM" id="MobiDB-lite"/>
    </source>
</evidence>
<keyword evidence="5 17" id="KW-0479">Metal-binding</keyword>
<name>A0A8J5REK7_9HYME</name>
<comment type="caution">
    <text evidence="21">The sequence shown here is derived from an EMBL/GenBank/DDBJ whole genome shotgun (WGS) entry which is preliminary data.</text>
</comment>
<dbReference type="GO" id="GO:0043047">
    <property type="term" value="F:single-stranded telomeric DNA binding"/>
    <property type="evidence" value="ECO:0007669"/>
    <property type="project" value="TreeGrafter"/>
</dbReference>
<dbReference type="InterPro" id="IPR038729">
    <property type="entry name" value="Rad50/SbcC_AAA"/>
</dbReference>
<proteinExistence type="predicted"/>
<dbReference type="Proteomes" id="UP000729913">
    <property type="component" value="Unassembled WGS sequence"/>
</dbReference>
<feature type="coiled-coil region" evidence="18">
    <location>
        <begin position="832"/>
        <end position="1098"/>
    </location>
</feature>
<dbReference type="GO" id="GO:0000722">
    <property type="term" value="P:telomere maintenance via recombination"/>
    <property type="evidence" value="ECO:0007669"/>
    <property type="project" value="TreeGrafter"/>
</dbReference>
<evidence type="ECO:0000256" key="12">
    <source>
        <dbReference type="ARBA" id="ARBA00023054"/>
    </source>
</evidence>
<feature type="binding site" evidence="17">
    <location>
        <position position="687"/>
    </location>
    <ligand>
        <name>Zn(2+)</name>
        <dbReference type="ChEBI" id="CHEBI:29105"/>
    </ligand>
</feature>
<reference evidence="21" key="2">
    <citation type="submission" date="2021-04" db="EMBL/GenBank/DDBJ databases">
        <title>Genome-wide patterns of bracovirus chromosomal integration into multiple host tissues during parasitism.</title>
        <authorList>
            <person name="Chebbi M.A.C."/>
        </authorList>
    </citation>
    <scope>NUCLEOTIDE SEQUENCE</scope>
    <source>
        <tissue evidence="21">Whole body</tissue>
    </source>
</reference>
<feature type="coiled-coil region" evidence="18">
    <location>
        <begin position="579"/>
        <end position="662"/>
    </location>
</feature>
<evidence type="ECO:0000256" key="7">
    <source>
        <dbReference type="ARBA" id="ARBA00022763"/>
    </source>
</evidence>
<keyword evidence="8" id="KW-0378">Hydrolase</keyword>
<organism evidence="21 22">
    <name type="scientific">Cotesia typhae</name>
    <dbReference type="NCBI Taxonomy" id="2053667"/>
    <lineage>
        <taxon>Eukaryota</taxon>
        <taxon>Metazoa</taxon>
        <taxon>Ecdysozoa</taxon>
        <taxon>Arthropoda</taxon>
        <taxon>Hexapoda</taxon>
        <taxon>Insecta</taxon>
        <taxon>Pterygota</taxon>
        <taxon>Neoptera</taxon>
        <taxon>Endopterygota</taxon>
        <taxon>Hymenoptera</taxon>
        <taxon>Apocrita</taxon>
        <taxon>Ichneumonoidea</taxon>
        <taxon>Braconidae</taxon>
        <taxon>Microgastrinae</taxon>
        <taxon>Cotesia</taxon>
    </lineage>
</organism>
<evidence type="ECO:0000313" key="21">
    <source>
        <dbReference type="EMBL" id="KAG8038019.1"/>
    </source>
</evidence>
<feature type="compositionally biased region" description="Acidic residues" evidence="19">
    <location>
        <begin position="1317"/>
        <end position="1329"/>
    </location>
</feature>
<evidence type="ECO:0000256" key="18">
    <source>
        <dbReference type="SAM" id="Coils"/>
    </source>
</evidence>
<comment type="cofactor">
    <cofactor evidence="1">
        <name>Zn(2+)</name>
        <dbReference type="ChEBI" id="CHEBI:29105"/>
    </cofactor>
</comment>
<dbReference type="EMBL" id="JAAOIC020000044">
    <property type="protein sequence ID" value="KAG8038019.1"/>
    <property type="molecule type" value="Genomic_DNA"/>
</dbReference>
<dbReference type="InterPro" id="IPR004584">
    <property type="entry name" value="Rad50_eukaryotes"/>
</dbReference>
<evidence type="ECO:0000313" key="22">
    <source>
        <dbReference type="Proteomes" id="UP000729913"/>
    </source>
</evidence>
<dbReference type="Pfam" id="PF04423">
    <property type="entry name" value="Rad50_zn_hook"/>
    <property type="match status" value="1"/>
</dbReference>
<feature type="region of interest" description="Disordered" evidence="19">
    <location>
        <begin position="1317"/>
        <end position="1366"/>
    </location>
</feature>
<dbReference type="OrthoDB" id="18797at2759"/>
<gene>
    <name evidence="21" type="ORF">G9C98_006344</name>
</gene>
<dbReference type="GO" id="GO:0046872">
    <property type="term" value="F:metal ion binding"/>
    <property type="evidence" value="ECO:0007669"/>
    <property type="project" value="UniProtKB-UniRule"/>
</dbReference>
<reference evidence="21" key="1">
    <citation type="submission" date="2020-03" db="EMBL/GenBank/DDBJ databases">
        <authorList>
            <person name="Chebbi M.A."/>
            <person name="Drezen J.M."/>
        </authorList>
    </citation>
    <scope>NUCLEOTIDE SEQUENCE</scope>
    <source>
        <tissue evidence="21">Whole body</tissue>
    </source>
</reference>
<dbReference type="GO" id="GO:0007004">
    <property type="term" value="P:telomere maintenance via telomerase"/>
    <property type="evidence" value="ECO:0007669"/>
    <property type="project" value="TreeGrafter"/>
</dbReference>
<evidence type="ECO:0000256" key="11">
    <source>
        <dbReference type="ARBA" id="ARBA00022842"/>
    </source>
</evidence>
<evidence type="ECO:0000256" key="1">
    <source>
        <dbReference type="ARBA" id="ARBA00001947"/>
    </source>
</evidence>
<evidence type="ECO:0000256" key="16">
    <source>
        <dbReference type="ARBA" id="ARBA00049360"/>
    </source>
</evidence>
<evidence type="ECO:0000256" key="15">
    <source>
        <dbReference type="ARBA" id="ARBA00023254"/>
    </source>
</evidence>
<evidence type="ECO:0000256" key="6">
    <source>
        <dbReference type="ARBA" id="ARBA00022741"/>
    </source>
</evidence>
<feature type="compositionally biased region" description="Basic residues" evidence="19">
    <location>
        <begin position="1335"/>
        <end position="1348"/>
    </location>
</feature>
<keyword evidence="14" id="KW-0539">Nucleus</keyword>
<dbReference type="GO" id="GO:0000794">
    <property type="term" value="C:condensed nuclear chromosome"/>
    <property type="evidence" value="ECO:0007669"/>
    <property type="project" value="TreeGrafter"/>
</dbReference>
<dbReference type="InterPro" id="IPR013134">
    <property type="entry name" value="Zn_hook_RAD50"/>
</dbReference>